<dbReference type="InterPro" id="IPR001254">
    <property type="entry name" value="Trypsin_dom"/>
</dbReference>
<evidence type="ECO:0000313" key="9">
    <source>
        <dbReference type="Proteomes" id="UP001519460"/>
    </source>
</evidence>
<dbReference type="InterPro" id="IPR043504">
    <property type="entry name" value="Peptidase_S1_PA_chymotrypsin"/>
</dbReference>
<keyword evidence="5" id="KW-1015">Disulfide bond</keyword>
<dbReference type="PROSITE" id="PS50240">
    <property type="entry name" value="TRYPSIN_DOM"/>
    <property type="match status" value="1"/>
</dbReference>
<proteinExistence type="predicted"/>
<comment type="caution">
    <text evidence="8">The sequence shown here is derived from an EMBL/GenBank/DDBJ whole genome shotgun (WGS) entry which is preliminary data.</text>
</comment>
<feature type="chain" id="PRO_5044773767" description="Peptidase S1 domain-containing protein" evidence="6">
    <location>
        <begin position="20"/>
        <end position="288"/>
    </location>
</feature>
<dbReference type="SUPFAM" id="SSF50494">
    <property type="entry name" value="Trypsin-like serine proteases"/>
    <property type="match status" value="1"/>
</dbReference>
<evidence type="ECO:0000256" key="1">
    <source>
        <dbReference type="ARBA" id="ARBA00022670"/>
    </source>
</evidence>
<dbReference type="SMART" id="SM00020">
    <property type="entry name" value="Tryp_SPc"/>
    <property type="match status" value="1"/>
</dbReference>
<dbReference type="AlphaFoldDB" id="A0ABD0K9R4"/>
<sequence>MNTAASVLFLLTTAGVVICEEPFFLPIVGGDVSPVSDFPFLVALVDDMGDRWDIQCGGSIINENYILTAAHCDGAGTHVLAGAYDLSNKRSGQSVLIQSFIRHSGYDETTMLNDIAVVKLKNPLKLKSNEVEKAVLNTNGNCPSTGDTCTVTGWGRTSFQGSPSDVRLKCSIRVYDRPTCQRSYRFTITNSHICAGTEQGGKDACQADSGGPFICSCGNKQVVAGIVSCGIGCGNAGVPGVYTNVESYISWITGKAGTVSTRSATDGGSGLRGWLFLPMLGLLATVII</sequence>
<evidence type="ECO:0000256" key="3">
    <source>
        <dbReference type="ARBA" id="ARBA00022801"/>
    </source>
</evidence>
<feature type="signal peptide" evidence="6">
    <location>
        <begin position="1"/>
        <end position="19"/>
    </location>
</feature>
<keyword evidence="9" id="KW-1185">Reference proteome</keyword>
<gene>
    <name evidence="8" type="ORF">BaRGS_00024946</name>
</gene>
<evidence type="ECO:0000256" key="4">
    <source>
        <dbReference type="ARBA" id="ARBA00022825"/>
    </source>
</evidence>
<keyword evidence="3" id="KW-0378">Hydrolase</keyword>
<reference evidence="8 9" key="1">
    <citation type="journal article" date="2023" name="Sci. Data">
        <title>Genome assembly of the Korean intertidal mud-creeper Batillaria attramentaria.</title>
        <authorList>
            <person name="Patra A.K."/>
            <person name="Ho P.T."/>
            <person name="Jun S."/>
            <person name="Lee S.J."/>
            <person name="Kim Y."/>
            <person name="Won Y.J."/>
        </authorList>
    </citation>
    <scope>NUCLEOTIDE SEQUENCE [LARGE SCALE GENOMIC DNA]</scope>
    <source>
        <strain evidence="8">Wonlab-2016</strain>
    </source>
</reference>
<accession>A0ABD0K9R4</accession>
<dbReference type="Proteomes" id="UP001519460">
    <property type="component" value="Unassembled WGS sequence"/>
</dbReference>
<dbReference type="CDD" id="cd00190">
    <property type="entry name" value="Tryp_SPc"/>
    <property type="match status" value="1"/>
</dbReference>
<dbReference type="Gene3D" id="2.40.10.10">
    <property type="entry name" value="Trypsin-like serine proteases"/>
    <property type="match status" value="1"/>
</dbReference>
<dbReference type="InterPro" id="IPR001314">
    <property type="entry name" value="Peptidase_S1A"/>
</dbReference>
<organism evidence="8 9">
    <name type="scientific">Batillaria attramentaria</name>
    <dbReference type="NCBI Taxonomy" id="370345"/>
    <lineage>
        <taxon>Eukaryota</taxon>
        <taxon>Metazoa</taxon>
        <taxon>Spiralia</taxon>
        <taxon>Lophotrochozoa</taxon>
        <taxon>Mollusca</taxon>
        <taxon>Gastropoda</taxon>
        <taxon>Caenogastropoda</taxon>
        <taxon>Sorbeoconcha</taxon>
        <taxon>Cerithioidea</taxon>
        <taxon>Batillariidae</taxon>
        <taxon>Batillaria</taxon>
    </lineage>
</organism>
<evidence type="ECO:0000256" key="5">
    <source>
        <dbReference type="ARBA" id="ARBA00023157"/>
    </source>
</evidence>
<dbReference type="PRINTS" id="PR00722">
    <property type="entry name" value="CHYMOTRYPSIN"/>
</dbReference>
<dbReference type="FunFam" id="2.40.10.10:FF:000120">
    <property type="entry name" value="Putative serine protease"/>
    <property type="match status" value="1"/>
</dbReference>
<evidence type="ECO:0000256" key="6">
    <source>
        <dbReference type="SAM" id="SignalP"/>
    </source>
</evidence>
<dbReference type="GO" id="GO:0006508">
    <property type="term" value="P:proteolysis"/>
    <property type="evidence" value="ECO:0007669"/>
    <property type="project" value="UniProtKB-KW"/>
</dbReference>
<keyword evidence="1" id="KW-0645">Protease</keyword>
<name>A0ABD0K9R4_9CAEN</name>
<protein>
    <recommendedName>
        <fullName evidence="7">Peptidase S1 domain-containing protein</fullName>
    </recommendedName>
</protein>
<evidence type="ECO:0000259" key="7">
    <source>
        <dbReference type="PROSITE" id="PS50240"/>
    </source>
</evidence>
<evidence type="ECO:0000256" key="2">
    <source>
        <dbReference type="ARBA" id="ARBA00022729"/>
    </source>
</evidence>
<dbReference type="EMBL" id="JACVVK020000220">
    <property type="protein sequence ID" value="KAK7483838.1"/>
    <property type="molecule type" value="Genomic_DNA"/>
</dbReference>
<feature type="domain" description="Peptidase S1" evidence="7">
    <location>
        <begin position="27"/>
        <end position="257"/>
    </location>
</feature>
<dbReference type="InterPro" id="IPR009003">
    <property type="entry name" value="Peptidase_S1_PA"/>
</dbReference>
<evidence type="ECO:0000313" key="8">
    <source>
        <dbReference type="EMBL" id="KAK7483838.1"/>
    </source>
</evidence>
<dbReference type="GO" id="GO:0008236">
    <property type="term" value="F:serine-type peptidase activity"/>
    <property type="evidence" value="ECO:0007669"/>
    <property type="project" value="UniProtKB-KW"/>
</dbReference>
<dbReference type="PROSITE" id="PS00134">
    <property type="entry name" value="TRYPSIN_HIS"/>
    <property type="match status" value="1"/>
</dbReference>
<dbReference type="InterPro" id="IPR018114">
    <property type="entry name" value="TRYPSIN_HIS"/>
</dbReference>
<dbReference type="PANTHER" id="PTHR24252">
    <property type="entry name" value="ACROSIN-RELATED"/>
    <property type="match status" value="1"/>
</dbReference>
<keyword evidence="4" id="KW-0720">Serine protease</keyword>
<dbReference type="PANTHER" id="PTHR24252:SF7">
    <property type="entry name" value="HYALIN"/>
    <property type="match status" value="1"/>
</dbReference>
<dbReference type="Pfam" id="PF00089">
    <property type="entry name" value="Trypsin"/>
    <property type="match status" value="1"/>
</dbReference>
<keyword evidence="2 6" id="KW-0732">Signal</keyword>